<evidence type="ECO:0000313" key="2">
    <source>
        <dbReference type="EMBL" id="MEV4680034.1"/>
    </source>
</evidence>
<evidence type="ECO:0008006" key="4">
    <source>
        <dbReference type="Google" id="ProtNLM"/>
    </source>
</evidence>
<accession>A0ABV3HN91</accession>
<proteinExistence type="predicted"/>
<dbReference type="RefSeq" id="WP_364588120.1">
    <property type="nucleotide sequence ID" value="NZ_JBFAQK010000003.1"/>
</dbReference>
<feature type="region of interest" description="Disordered" evidence="1">
    <location>
        <begin position="348"/>
        <end position="375"/>
    </location>
</feature>
<protein>
    <recommendedName>
        <fullName evidence="4">Aromatic ring-opening dioxygenase LigA</fullName>
    </recommendedName>
</protein>
<gene>
    <name evidence="2" type="ORF">AB0K36_04490</name>
</gene>
<dbReference type="EMBL" id="JBFAQK010000003">
    <property type="protein sequence ID" value="MEV4680034.1"/>
    <property type="molecule type" value="Genomic_DNA"/>
</dbReference>
<comment type="caution">
    <text evidence="2">The sequence shown here is derived from an EMBL/GenBank/DDBJ whole genome shotgun (WGS) entry which is preliminary data.</text>
</comment>
<sequence>MPKTSTSSTTVPDTTWLGHGRHLGPTPEQDVRRNLIALKAAGVIDDFLDLAPADAGAGGVGGLPPALDTDESAPPDPSARRLFEARWRVDGDVTVRAQLTCFDSHGRQRDGEAVGWVLAAKAERTWDQRWPSPATMFWPDSDRIDWDHDAVPGLRLRTTNRLPDDDKEMRRLLKDCSRVSWNIHIVVHEAMTPDARGRLPLTPFLPPSLRHRVVEHRASPEQFQIVNWAMRDLHVRVPRGGAVILPTASAGPEYDAERFAVRSVFLDGSEPAELVDKVTAFAELPRTVTADAEKALDSLRHRWHLLTMEEELAHTRRLVTKYAEALEAMTRSRDLYREAAELAQAALAEATGPDGVPRPTPEDTAARPAGSPRSALIKALGRFKDTSKQHPQK</sequence>
<name>A0ABV3HN91_9ACTN</name>
<evidence type="ECO:0000313" key="3">
    <source>
        <dbReference type="Proteomes" id="UP001552521"/>
    </source>
</evidence>
<dbReference type="Proteomes" id="UP001552521">
    <property type="component" value="Unassembled WGS sequence"/>
</dbReference>
<organism evidence="2 3">
    <name type="scientific">Streptomyces kurssanovii</name>
    <dbReference type="NCBI Taxonomy" id="67312"/>
    <lineage>
        <taxon>Bacteria</taxon>
        <taxon>Bacillati</taxon>
        <taxon>Actinomycetota</taxon>
        <taxon>Actinomycetes</taxon>
        <taxon>Kitasatosporales</taxon>
        <taxon>Streptomycetaceae</taxon>
        <taxon>Streptomyces</taxon>
    </lineage>
</organism>
<feature type="region of interest" description="Disordered" evidence="1">
    <location>
        <begin position="1"/>
        <end position="27"/>
    </location>
</feature>
<keyword evidence="3" id="KW-1185">Reference proteome</keyword>
<feature type="compositionally biased region" description="Low complexity" evidence="1">
    <location>
        <begin position="1"/>
        <end position="15"/>
    </location>
</feature>
<reference evidence="2 3" key="1">
    <citation type="submission" date="2024-06" db="EMBL/GenBank/DDBJ databases">
        <title>The Natural Products Discovery Center: Release of the First 8490 Sequenced Strains for Exploring Actinobacteria Biosynthetic Diversity.</title>
        <authorList>
            <person name="Kalkreuter E."/>
            <person name="Kautsar S.A."/>
            <person name="Yang D."/>
            <person name="Bader C.D."/>
            <person name="Teijaro C.N."/>
            <person name="Fluegel L."/>
            <person name="Davis C.M."/>
            <person name="Simpson J.R."/>
            <person name="Lauterbach L."/>
            <person name="Steele A.D."/>
            <person name="Gui C."/>
            <person name="Meng S."/>
            <person name="Li G."/>
            <person name="Viehrig K."/>
            <person name="Ye F."/>
            <person name="Su P."/>
            <person name="Kiefer A.F."/>
            <person name="Nichols A."/>
            <person name="Cepeda A.J."/>
            <person name="Yan W."/>
            <person name="Fan B."/>
            <person name="Jiang Y."/>
            <person name="Adhikari A."/>
            <person name="Zheng C.-J."/>
            <person name="Schuster L."/>
            <person name="Cowan T.M."/>
            <person name="Smanski M.J."/>
            <person name="Chevrette M.G."/>
            <person name="De Carvalho L.P.S."/>
            <person name="Shen B."/>
        </authorList>
    </citation>
    <scope>NUCLEOTIDE SEQUENCE [LARGE SCALE GENOMIC DNA]</scope>
    <source>
        <strain evidence="2 3">NPDC049344</strain>
    </source>
</reference>
<evidence type="ECO:0000256" key="1">
    <source>
        <dbReference type="SAM" id="MobiDB-lite"/>
    </source>
</evidence>